<organism evidence="3 4">
    <name type="scientific">Hyaloscypha variabilis (strain UAMH 11265 / GT02V1 / F)</name>
    <name type="common">Meliniomyces variabilis</name>
    <dbReference type="NCBI Taxonomy" id="1149755"/>
    <lineage>
        <taxon>Eukaryota</taxon>
        <taxon>Fungi</taxon>
        <taxon>Dikarya</taxon>
        <taxon>Ascomycota</taxon>
        <taxon>Pezizomycotina</taxon>
        <taxon>Leotiomycetes</taxon>
        <taxon>Helotiales</taxon>
        <taxon>Hyaloscyphaceae</taxon>
        <taxon>Hyaloscypha</taxon>
        <taxon>Hyaloscypha variabilis</taxon>
    </lineage>
</organism>
<evidence type="ECO:0000256" key="2">
    <source>
        <dbReference type="SAM" id="SignalP"/>
    </source>
</evidence>
<name>A0A2J6SDZ5_HYAVF</name>
<proteinExistence type="predicted"/>
<protein>
    <submittedName>
        <fullName evidence="3">Uncharacterized protein</fullName>
    </submittedName>
</protein>
<dbReference type="EMBL" id="KZ613937">
    <property type="protein sequence ID" value="PMD48981.1"/>
    <property type="molecule type" value="Genomic_DNA"/>
</dbReference>
<feature type="signal peptide" evidence="2">
    <location>
        <begin position="1"/>
        <end position="22"/>
    </location>
</feature>
<feature type="compositionally biased region" description="Polar residues" evidence="1">
    <location>
        <begin position="100"/>
        <end position="112"/>
    </location>
</feature>
<keyword evidence="4" id="KW-1185">Reference proteome</keyword>
<sequence>MQYSLSTTVLFALALGTTSVHSSPLSVRDVGQTDETNTDIKTVTSISLTSTPLLKMSPISQLPTWPFKLNPDIPGFDAADQEFNYAFNSVLTAFQNLKNSGENGQSANQSDITECAMRSCG</sequence>
<feature type="chain" id="PRO_5014334715" evidence="2">
    <location>
        <begin position="23"/>
        <end position="121"/>
    </location>
</feature>
<dbReference type="Proteomes" id="UP000235786">
    <property type="component" value="Unassembled WGS sequence"/>
</dbReference>
<reference evidence="3 4" key="1">
    <citation type="submission" date="2016-04" db="EMBL/GenBank/DDBJ databases">
        <title>A degradative enzymes factory behind the ericoid mycorrhizal symbiosis.</title>
        <authorList>
            <consortium name="DOE Joint Genome Institute"/>
            <person name="Martino E."/>
            <person name="Morin E."/>
            <person name="Grelet G."/>
            <person name="Kuo A."/>
            <person name="Kohler A."/>
            <person name="Daghino S."/>
            <person name="Barry K."/>
            <person name="Choi C."/>
            <person name="Cichocki N."/>
            <person name="Clum A."/>
            <person name="Copeland A."/>
            <person name="Hainaut M."/>
            <person name="Haridas S."/>
            <person name="Labutti K."/>
            <person name="Lindquist E."/>
            <person name="Lipzen A."/>
            <person name="Khouja H.-R."/>
            <person name="Murat C."/>
            <person name="Ohm R."/>
            <person name="Olson A."/>
            <person name="Spatafora J."/>
            <person name="Veneault-Fourrey C."/>
            <person name="Henrissat B."/>
            <person name="Grigoriev I."/>
            <person name="Martin F."/>
            <person name="Perotto S."/>
        </authorList>
    </citation>
    <scope>NUCLEOTIDE SEQUENCE [LARGE SCALE GENOMIC DNA]</scope>
    <source>
        <strain evidence="3 4">F</strain>
    </source>
</reference>
<accession>A0A2J6SDZ5</accession>
<dbReference type="AlphaFoldDB" id="A0A2J6SDZ5"/>
<gene>
    <name evidence="3" type="ORF">L207DRAFT_522293</name>
</gene>
<evidence type="ECO:0000313" key="3">
    <source>
        <dbReference type="EMBL" id="PMD48981.1"/>
    </source>
</evidence>
<feature type="region of interest" description="Disordered" evidence="1">
    <location>
        <begin position="100"/>
        <end position="121"/>
    </location>
</feature>
<evidence type="ECO:0000256" key="1">
    <source>
        <dbReference type="SAM" id="MobiDB-lite"/>
    </source>
</evidence>
<evidence type="ECO:0000313" key="4">
    <source>
        <dbReference type="Proteomes" id="UP000235786"/>
    </source>
</evidence>
<keyword evidence="2" id="KW-0732">Signal</keyword>